<proteinExistence type="predicted"/>
<sequence>MTYALIDNATLTAVQRATGAVTVQNTDTINGDLCAVENFLQGILFYDDLLCIDNYKPQHREARKKQFPYLRFVDPAQFELQTVDEAAQGEAALIRPEIRGGEFVDEDFAALLEQLKMNMVCTWDKSSSVYYLTMRMLGHQATDAYGKYSALSAAIFAELADVGDTRGRWSQEVKLVGSDGHVFTEQDFARKKPEDFGGATKQLEMFIASLNWLAYKSIYYSLAAKHLKADSFIHPIRHAYQLHWLKKSGFFGHDFTSRLLTNLSSKTQTSIAEIKSHGGAQTIALDLPIFSAWMTQVSGSVPNAIMAAKQIRNEDHFVTIRQTLKEIRVAFDEKGLGDGNRLATKLMDDVDKICGDLKRKYGVRSAQGIQGSFLIKAVNTMTGWAGIPGLPEREFALSTPEFMKSQSTKAFTTVVKDITAELTSMERLGGVRDLMAKSFVIDEEKFGSPKVQNPRYRYATSDWQKPM</sequence>
<protein>
    <submittedName>
        <fullName evidence="1">Uncharacterized protein</fullName>
    </submittedName>
</protein>
<dbReference type="Proteomes" id="UP000466863">
    <property type="component" value="Unassembled WGS sequence"/>
</dbReference>
<reference evidence="1 2" key="1">
    <citation type="submission" date="2019-10" db="EMBL/GenBank/DDBJ databases">
        <title>Evaluation of single-gene subtyping targets for Pseudomonas.</title>
        <authorList>
            <person name="Reichler S.J."/>
            <person name="Orsi R.H."/>
            <person name="Wiedmann M."/>
            <person name="Martin N.H."/>
            <person name="Murphy S.I."/>
        </authorList>
    </citation>
    <scope>NUCLEOTIDE SEQUENCE [LARGE SCALE GENOMIC DNA]</scope>
    <source>
        <strain evidence="1 2">FSL R10-1876</strain>
    </source>
</reference>
<comment type="caution">
    <text evidence="1">The sequence shown here is derived from an EMBL/GenBank/DDBJ whole genome shotgun (WGS) entry which is preliminary data.</text>
</comment>
<evidence type="ECO:0000313" key="2">
    <source>
        <dbReference type="Proteomes" id="UP000466863"/>
    </source>
</evidence>
<gene>
    <name evidence="1" type="ORF">GHO28_24025</name>
</gene>
<evidence type="ECO:0000313" key="1">
    <source>
        <dbReference type="EMBL" id="MQU45544.1"/>
    </source>
</evidence>
<dbReference type="AlphaFoldDB" id="A0A6A7ZF48"/>
<accession>A0A6A7ZF48</accession>
<name>A0A6A7ZF48_9PSED</name>
<organism evidence="1 2">
    <name type="scientific">Pseudomonas helleri</name>
    <dbReference type="NCBI Taxonomy" id="1608996"/>
    <lineage>
        <taxon>Bacteria</taxon>
        <taxon>Pseudomonadati</taxon>
        <taxon>Pseudomonadota</taxon>
        <taxon>Gammaproteobacteria</taxon>
        <taxon>Pseudomonadales</taxon>
        <taxon>Pseudomonadaceae</taxon>
        <taxon>Pseudomonas</taxon>
    </lineage>
</organism>
<dbReference type="RefSeq" id="WP_153333901.1">
    <property type="nucleotide sequence ID" value="NZ_CP181271.1"/>
</dbReference>
<dbReference type="EMBL" id="WIVV01000171">
    <property type="protein sequence ID" value="MQU45544.1"/>
    <property type="molecule type" value="Genomic_DNA"/>
</dbReference>